<sequence>MYRKRRYKRKSSKPQKLILIGIAAAVTIGAFLTLLNIEKQIDTDSTSSVQESETTAITADAVAVTDIAEPEKIALISGNVTTADSVKLPDEIKQLLLNYTSDKYEYAGELKYSPLSQYFNTDSTYGRLYAGFCNTSLQYLIYARQCRSADLRYDEASFVINVESATVKKGVYTINYTISEKVAFAICDAPAESCGMEVEAQISKGTDGKYKFDILAEDTDVNLLIEKRVMSYLGYDYEEYYLKDMKIPDNLDYDKMYSGILKKLKAEAESNINKQEQMLADYNADPDSFKASKTAKHSYDRDKAVAYSYKWVNGESVVRNPAYSDYAIYGGNCQNYVSQSLFASGIPMDWSGSEQWKWFDDESDLSELPTGRSGSWSGTEYFYEYCNKNTGKGIVAETDGNIFSAQLGDIIQYVVDGWAHHSVIVTKVIYDDGGNVVDLLINSNTTDRVDYPMSAYGYTDIRLIKIIGYNDK</sequence>
<name>A0AAW6D2R3_9FIRM</name>
<feature type="domain" description="Putative amidase" evidence="1">
    <location>
        <begin position="298"/>
        <end position="461"/>
    </location>
</feature>
<accession>A0AAW6D2R3</accession>
<dbReference type="EMBL" id="JAQLXW010000003">
    <property type="protein sequence ID" value="MDB8003052.1"/>
    <property type="molecule type" value="Genomic_DNA"/>
</dbReference>
<comment type="caution">
    <text evidence="2">The sequence shown here is derived from an EMBL/GenBank/DDBJ whole genome shotgun (WGS) entry which is preliminary data.</text>
</comment>
<dbReference type="InterPro" id="IPR024301">
    <property type="entry name" value="Amidase_6"/>
</dbReference>
<dbReference type="Proteomes" id="UP001210809">
    <property type="component" value="Unassembled WGS sequence"/>
</dbReference>
<dbReference type="PANTHER" id="PTHR40032:SF1">
    <property type="entry name" value="EXPORTED PROTEIN"/>
    <property type="match status" value="1"/>
</dbReference>
<dbReference type="PANTHER" id="PTHR40032">
    <property type="entry name" value="EXPORTED PROTEIN-RELATED"/>
    <property type="match status" value="1"/>
</dbReference>
<protein>
    <submittedName>
        <fullName evidence="2">Amidase domain-containing protein</fullName>
    </submittedName>
</protein>
<reference evidence="2" key="1">
    <citation type="submission" date="2023-01" db="EMBL/GenBank/DDBJ databases">
        <title>Human gut microbiome strain richness.</title>
        <authorList>
            <person name="Chen-Liaw A."/>
        </authorList>
    </citation>
    <scope>NUCLEOTIDE SEQUENCE</scope>
    <source>
        <strain evidence="2">1001283st1_G1_1001283B150217_161031</strain>
    </source>
</reference>
<evidence type="ECO:0000313" key="3">
    <source>
        <dbReference type="Proteomes" id="UP001210809"/>
    </source>
</evidence>
<evidence type="ECO:0000259" key="1">
    <source>
        <dbReference type="Pfam" id="PF12671"/>
    </source>
</evidence>
<organism evidence="2 3">
    <name type="scientific">[Eubacterium] siraeum</name>
    <dbReference type="NCBI Taxonomy" id="39492"/>
    <lineage>
        <taxon>Bacteria</taxon>
        <taxon>Bacillati</taxon>
        <taxon>Bacillota</taxon>
        <taxon>Clostridia</taxon>
        <taxon>Eubacteriales</taxon>
        <taxon>Oscillospiraceae</taxon>
        <taxon>Oscillospiraceae incertae sedis</taxon>
    </lineage>
</organism>
<gene>
    <name evidence="2" type="ORF">PNE09_03100</name>
</gene>
<dbReference type="AlphaFoldDB" id="A0AAW6D2R3"/>
<proteinExistence type="predicted"/>
<evidence type="ECO:0000313" key="2">
    <source>
        <dbReference type="EMBL" id="MDB8003052.1"/>
    </source>
</evidence>
<dbReference type="Pfam" id="PF12671">
    <property type="entry name" value="Amidase_6"/>
    <property type="match status" value="1"/>
</dbReference>